<feature type="domain" description="Tryptophan synthase beta chain-like PALP" evidence="6">
    <location>
        <begin position="16"/>
        <end position="301"/>
    </location>
</feature>
<gene>
    <name evidence="7" type="ORF">ACFSX4_12750</name>
</gene>
<dbReference type="InterPro" id="IPR036052">
    <property type="entry name" value="TrpB-like_PALP_sf"/>
</dbReference>
<dbReference type="RefSeq" id="WP_377775498.1">
    <property type="nucleotide sequence ID" value="NZ_JBHUOQ010000005.1"/>
</dbReference>
<dbReference type="Pfam" id="PF00291">
    <property type="entry name" value="PALP"/>
    <property type="match status" value="1"/>
</dbReference>
<evidence type="ECO:0000313" key="8">
    <source>
        <dbReference type="Proteomes" id="UP001597519"/>
    </source>
</evidence>
<evidence type="ECO:0000256" key="4">
    <source>
        <dbReference type="ARBA" id="ARBA00023239"/>
    </source>
</evidence>
<evidence type="ECO:0000256" key="5">
    <source>
        <dbReference type="ARBA" id="ARBA00031427"/>
    </source>
</evidence>
<sequence>MTVTLEDIREAEQLIAPHIVKTPLVHLHPLDQILGTQVYVKLENMQNTHAFKIRGAMNKILRLTNEEKENGIVASSSGNHGQAVAFAAKKLGIHATIVIPETATQFKINAIRQHGAEVVFSTVEDRFKVTRELSDKFNYTIIPPFDDPHITAGQGTIGLEILDEHFDAVIVPVSGGGLIGGISTALKESGFSGKIIGAEPESLPRYSESLKNGRRTKVPTAPTIADALVVNEPGKINFPVVQKYVDECVTVSDSAMQHAQKLLLTEGKILSEVSSCIGIAAVLEGTLKFKPDEKICFIISGGNLSLNQLNFLEN</sequence>
<evidence type="ECO:0000256" key="2">
    <source>
        <dbReference type="ARBA" id="ARBA00008639"/>
    </source>
</evidence>
<comment type="similarity">
    <text evidence="2">Belongs to the ACC deaminase/D-cysteine desulfhydrase family.</text>
</comment>
<comment type="cofactor">
    <cofactor evidence="1">
        <name>pyridoxal 5'-phosphate</name>
        <dbReference type="ChEBI" id="CHEBI:597326"/>
    </cofactor>
</comment>
<evidence type="ECO:0000256" key="3">
    <source>
        <dbReference type="ARBA" id="ARBA00022898"/>
    </source>
</evidence>
<name>A0ABW5WWY6_9STAP</name>
<dbReference type="InterPro" id="IPR000634">
    <property type="entry name" value="Ser/Thr_deHydtase_PyrdxlP-BS"/>
</dbReference>
<dbReference type="Proteomes" id="UP001597519">
    <property type="component" value="Unassembled WGS sequence"/>
</dbReference>
<dbReference type="InterPro" id="IPR050147">
    <property type="entry name" value="Ser/Thr_Dehydratase"/>
</dbReference>
<proteinExistence type="inferred from homology"/>
<dbReference type="InterPro" id="IPR001926">
    <property type="entry name" value="TrpB-like_PALP"/>
</dbReference>
<dbReference type="SUPFAM" id="SSF53686">
    <property type="entry name" value="Tryptophan synthase beta subunit-like PLP-dependent enzymes"/>
    <property type="match status" value="1"/>
</dbReference>
<keyword evidence="8" id="KW-1185">Reference proteome</keyword>
<dbReference type="EMBL" id="JBHUOQ010000005">
    <property type="protein sequence ID" value="MFD2831336.1"/>
    <property type="molecule type" value="Genomic_DNA"/>
</dbReference>
<organism evidence="7 8">
    <name type="scientific">Corticicoccus populi</name>
    <dbReference type="NCBI Taxonomy" id="1812821"/>
    <lineage>
        <taxon>Bacteria</taxon>
        <taxon>Bacillati</taxon>
        <taxon>Bacillota</taxon>
        <taxon>Bacilli</taxon>
        <taxon>Bacillales</taxon>
        <taxon>Staphylococcaceae</taxon>
        <taxon>Corticicoccus</taxon>
    </lineage>
</organism>
<protein>
    <recommendedName>
        <fullName evidence="5">Threonine deaminase</fullName>
    </recommendedName>
</protein>
<dbReference type="CDD" id="cd01562">
    <property type="entry name" value="Thr-dehyd"/>
    <property type="match status" value="1"/>
</dbReference>
<evidence type="ECO:0000259" key="6">
    <source>
        <dbReference type="Pfam" id="PF00291"/>
    </source>
</evidence>
<dbReference type="InterPro" id="IPR027278">
    <property type="entry name" value="ACCD_DCysDesulf"/>
</dbReference>
<keyword evidence="4" id="KW-0456">Lyase</keyword>
<keyword evidence="3" id="KW-0663">Pyridoxal phosphate</keyword>
<accession>A0ABW5WWY6</accession>
<dbReference type="PROSITE" id="PS00165">
    <property type="entry name" value="DEHYDRATASE_SER_THR"/>
    <property type="match status" value="1"/>
</dbReference>
<reference evidence="8" key="1">
    <citation type="journal article" date="2019" name="Int. J. Syst. Evol. Microbiol.">
        <title>The Global Catalogue of Microorganisms (GCM) 10K type strain sequencing project: providing services to taxonomists for standard genome sequencing and annotation.</title>
        <authorList>
            <consortium name="The Broad Institute Genomics Platform"/>
            <consortium name="The Broad Institute Genome Sequencing Center for Infectious Disease"/>
            <person name="Wu L."/>
            <person name="Ma J."/>
        </authorList>
    </citation>
    <scope>NUCLEOTIDE SEQUENCE [LARGE SCALE GENOMIC DNA]</scope>
    <source>
        <strain evidence="8">KCTC 33575</strain>
    </source>
</reference>
<evidence type="ECO:0000256" key="1">
    <source>
        <dbReference type="ARBA" id="ARBA00001933"/>
    </source>
</evidence>
<dbReference type="PANTHER" id="PTHR48078">
    <property type="entry name" value="THREONINE DEHYDRATASE, MITOCHONDRIAL-RELATED"/>
    <property type="match status" value="1"/>
</dbReference>
<comment type="caution">
    <text evidence="7">The sequence shown here is derived from an EMBL/GenBank/DDBJ whole genome shotgun (WGS) entry which is preliminary data.</text>
</comment>
<evidence type="ECO:0000313" key="7">
    <source>
        <dbReference type="EMBL" id="MFD2831336.1"/>
    </source>
</evidence>
<dbReference type="PANTHER" id="PTHR48078:SF6">
    <property type="entry name" value="L-THREONINE DEHYDRATASE CATABOLIC TDCB"/>
    <property type="match status" value="1"/>
</dbReference>
<dbReference type="Gene3D" id="3.40.50.1100">
    <property type="match status" value="2"/>
</dbReference>
<dbReference type="PIRSF" id="PIRSF006278">
    <property type="entry name" value="ACCD_DCysDesulf"/>
    <property type="match status" value="1"/>
</dbReference>